<keyword evidence="3" id="KW-1185">Reference proteome</keyword>
<name>A0A699YEJ7_HAELA</name>
<protein>
    <submittedName>
        <fullName evidence="2">Uncharacterized protein</fullName>
    </submittedName>
</protein>
<accession>A0A699YEJ7</accession>
<feature type="region of interest" description="Disordered" evidence="1">
    <location>
        <begin position="92"/>
        <end position="114"/>
    </location>
</feature>
<comment type="caution">
    <text evidence="2">The sequence shown here is derived from an EMBL/GenBank/DDBJ whole genome shotgun (WGS) entry which is preliminary data.</text>
</comment>
<reference evidence="2 3" key="1">
    <citation type="submission" date="2020-02" db="EMBL/GenBank/DDBJ databases">
        <title>Draft genome sequence of Haematococcus lacustris strain NIES-144.</title>
        <authorList>
            <person name="Morimoto D."/>
            <person name="Nakagawa S."/>
            <person name="Yoshida T."/>
            <person name="Sawayama S."/>
        </authorList>
    </citation>
    <scope>NUCLEOTIDE SEQUENCE [LARGE SCALE GENOMIC DNA]</scope>
    <source>
        <strain evidence="2 3">NIES-144</strain>
    </source>
</reference>
<organism evidence="2 3">
    <name type="scientific">Haematococcus lacustris</name>
    <name type="common">Green alga</name>
    <name type="synonym">Haematococcus pluvialis</name>
    <dbReference type="NCBI Taxonomy" id="44745"/>
    <lineage>
        <taxon>Eukaryota</taxon>
        <taxon>Viridiplantae</taxon>
        <taxon>Chlorophyta</taxon>
        <taxon>core chlorophytes</taxon>
        <taxon>Chlorophyceae</taxon>
        <taxon>CS clade</taxon>
        <taxon>Chlamydomonadales</taxon>
        <taxon>Haematococcaceae</taxon>
        <taxon>Haematococcus</taxon>
    </lineage>
</organism>
<dbReference type="Proteomes" id="UP000485058">
    <property type="component" value="Unassembled WGS sequence"/>
</dbReference>
<evidence type="ECO:0000313" key="3">
    <source>
        <dbReference type="Proteomes" id="UP000485058"/>
    </source>
</evidence>
<dbReference type="AlphaFoldDB" id="A0A699YEJ7"/>
<sequence length="122" mass="12779">MRNPLLPASHLRLWQRLLKCSLASKFVAWRLQCAAAPNRGCAPLGTFPCGAQLQYIADQSALLRPASLADCLLSQAKLLQAVAPNVSLTTASPAGRSAAQPGHSAPASAAKHPDAQKALVFV</sequence>
<dbReference type="EMBL" id="BLLF01000030">
    <property type="protein sequence ID" value="GFH06258.1"/>
    <property type="molecule type" value="Genomic_DNA"/>
</dbReference>
<evidence type="ECO:0000256" key="1">
    <source>
        <dbReference type="SAM" id="MobiDB-lite"/>
    </source>
</evidence>
<gene>
    <name evidence="2" type="ORF">HaLaN_00859</name>
</gene>
<evidence type="ECO:0000313" key="2">
    <source>
        <dbReference type="EMBL" id="GFH06258.1"/>
    </source>
</evidence>
<proteinExistence type="predicted"/>